<dbReference type="CDD" id="cd06257">
    <property type="entry name" value="DnaJ"/>
    <property type="match status" value="1"/>
</dbReference>
<dbReference type="InterPro" id="IPR036869">
    <property type="entry name" value="J_dom_sf"/>
</dbReference>
<dbReference type="InterPro" id="IPR001623">
    <property type="entry name" value="DnaJ_domain"/>
</dbReference>
<accession>A0AA86SFG7</accession>
<dbReference type="PROSITE" id="PS00636">
    <property type="entry name" value="DNAJ_1"/>
    <property type="match status" value="1"/>
</dbReference>
<name>A0AA86SFG7_9FABA</name>
<dbReference type="Gene3D" id="2.60.260.20">
    <property type="entry name" value="Urease metallochaperone UreE, N-terminal domain"/>
    <property type="match status" value="2"/>
</dbReference>
<dbReference type="Proteomes" id="UP001189624">
    <property type="component" value="Chromosome 5"/>
</dbReference>
<reference evidence="4" key="1">
    <citation type="submission" date="2023-10" db="EMBL/GenBank/DDBJ databases">
        <authorList>
            <person name="Domelevo Entfellner J.-B."/>
        </authorList>
    </citation>
    <scope>NUCLEOTIDE SEQUENCE</scope>
</reference>
<dbReference type="Gene3D" id="1.10.287.110">
    <property type="entry name" value="DnaJ domain"/>
    <property type="match status" value="1"/>
</dbReference>
<evidence type="ECO:0000256" key="1">
    <source>
        <dbReference type="ARBA" id="ARBA00023186"/>
    </source>
</evidence>
<feature type="compositionally biased region" description="Gly residues" evidence="2">
    <location>
        <begin position="86"/>
        <end position="97"/>
    </location>
</feature>
<keyword evidence="1" id="KW-0143">Chaperone</keyword>
<gene>
    <name evidence="4" type="ORF">AYBTSS11_LOCUS16765</name>
</gene>
<organism evidence="4 5">
    <name type="scientific">Sphenostylis stenocarpa</name>
    <dbReference type="NCBI Taxonomy" id="92480"/>
    <lineage>
        <taxon>Eukaryota</taxon>
        <taxon>Viridiplantae</taxon>
        <taxon>Streptophyta</taxon>
        <taxon>Embryophyta</taxon>
        <taxon>Tracheophyta</taxon>
        <taxon>Spermatophyta</taxon>
        <taxon>Magnoliopsida</taxon>
        <taxon>eudicotyledons</taxon>
        <taxon>Gunneridae</taxon>
        <taxon>Pentapetalae</taxon>
        <taxon>rosids</taxon>
        <taxon>fabids</taxon>
        <taxon>Fabales</taxon>
        <taxon>Fabaceae</taxon>
        <taxon>Papilionoideae</taxon>
        <taxon>50 kb inversion clade</taxon>
        <taxon>NPAAA clade</taxon>
        <taxon>indigoferoid/millettioid clade</taxon>
        <taxon>Phaseoleae</taxon>
        <taxon>Sphenostylis</taxon>
    </lineage>
</organism>
<dbReference type="InterPro" id="IPR002939">
    <property type="entry name" value="DnaJ_C"/>
</dbReference>
<evidence type="ECO:0000259" key="3">
    <source>
        <dbReference type="PROSITE" id="PS50076"/>
    </source>
</evidence>
<dbReference type="Pfam" id="PF00226">
    <property type="entry name" value="DnaJ"/>
    <property type="match status" value="1"/>
</dbReference>
<dbReference type="Gramene" id="rna-AYBTSS11_LOCUS16765">
    <property type="protein sequence ID" value="CAJ1956630.1"/>
    <property type="gene ID" value="gene-AYBTSS11_LOCUS16765"/>
</dbReference>
<protein>
    <recommendedName>
        <fullName evidence="3">J domain-containing protein</fullName>
    </recommendedName>
</protein>
<dbReference type="PRINTS" id="PR00625">
    <property type="entry name" value="JDOMAIN"/>
</dbReference>
<feature type="domain" description="J" evidence="3">
    <location>
        <begin position="4"/>
        <end position="70"/>
    </location>
</feature>
<dbReference type="SUPFAM" id="SSF46565">
    <property type="entry name" value="Chaperone J-domain"/>
    <property type="match status" value="1"/>
</dbReference>
<dbReference type="InterPro" id="IPR008971">
    <property type="entry name" value="HSP40/DnaJ_pept-bd"/>
</dbReference>
<dbReference type="FunFam" id="2.60.260.20:FF:000006">
    <property type="entry name" value="DnaJ subfamily B member 13"/>
    <property type="match status" value="1"/>
</dbReference>
<sequence length="321" mass="35108">MGIDYYKILEVDRSATGEDLKKAYKRQAKKWHPDKNLNSMEEAESMFRLISEAYAVLSDPNKRAIFDRYGENGVKGKLPTDDAGASGSGGCRGGAGGATPQSAGNGFGESFGSPGSGGGTRSKSSSRGRGVDTHASYGVPRKGKPIHRNLACTLEELYKGTTKRLRISRDVVDLAGNCRQVQEIVSIDVQAGWKKGTKITVPKKGNVEPNVTPADIVFTIDEKRHGVYTREGYNLVVTQKISLLEALTGYTVNLVTLDGRNLTVPINRVIHPRYEEVIAREGLPNPKNPTKKGSLKIRFYIIFPTELTLRQKDVMKTLLPA</sequence>
<dbReference type="AlphaFoldDB" id="A0AA86SFG7"/>
<dbReference type="SUPFAM" id="SSF49493">
    <property type="entry name" value="HSP40/DnaJ peptide-binding domain"/>
    <property type="match status" value="2"/>
</dbReference>
<dbReference type="GO" id="GO:0006457">
    <property type="term" value="P:protein folding"/>
    <property type="evidence" value="ECO:0007669"/>
    <property type="project" value="InterPro"/>
</dbReference>
<dbReference type="PANTHER" id="PTHR24078:SF529">
    <property type="entry name" value="HEAT-SHOCK PROTEIN DNAJ"/>
    <property type="match status" value="1"/>
</dbReference>
<dbReference type="GO" id="GO:0051082">
    <property type="term" value="F:unfolded protein binding"/>
    <property type="evidence" value="ECO:0007669"/>
    <property type="project" value="InterPro"/>
</dbReference>
<dbReference type="PROSITE" id="PS50076">
    <property type="entry name" value="DNAJ_2"/>
    <property type="match status" value="1"/>
</dbReference>
<evidence type="ECO:0000256" key="2">
    <source>
        <dbReference type="SAM" id="MobiDB-lite"/>
    </source>
</evidence>
<dbReference type="GO" id="GO:0051087">
    <property type="term" value="F:protein-folding chaperone binding"/>
    <property type="evidence" value="ECO:0007669"/>
    <property type="project" value="TreeGrafter"/>
</dbReference>
<dbReference type="PANTHER" id="PTHR24078">
    <property type="entry name" value="DNAJ HOMOLOG SUBFAMILY C MEMBER"/>
    <property type="match status" value="1"/>
</dbReference>
<keyword evidence="5" id="KW-1185">Reference proteome</keyword>
<dbReference type="InterPro" id="IPR018253">
    <property type="entry name" value="DnaJ_domain_CS"/>
</dbReference>
<dbReference type="FunFam" id="2.60.260.20:FF:000002">
    <property type="entry name" value="Dnaj homolog subfamily b member"/>
    <property type="match status" value="1"/>
</dbReference>
<dbReference type="EMBL" id="OY731402">
    <property type="protein sequence ID" value="CAJ1956630.1"/>
    <property type="molecule type" value="Genomic_DNA"/>
</dbReference>
<feature type="region of interest" description="Disordered" evidence="2">
    <location>
        <begin position="71"/>
        <end position="142"/>
    </location>
</feature>
<feature type="compositionally biased region" description="Gly residues" evidence="2">
    <location>
        <begin position="105"/>
        <end position="120"/>
    </location>
</feature>
<dbReference type="Pfam" id="PF01556">
    <property type="entry name" value="DnaJ_C"/>
    <property type="match status" value="1"/>
</dbReference>
<dbReference type="GO" id="GO:0005829">
    <property type="term" value="C:cytosol"/>
    <property type="evidence" value="ECO:0007669"/>
    <property type="project" value="TreeGrafter"/>
</dbReference>
<evidence type="ECO:0000313" key="5">
    <source>
        <dbReference type="Proteomes" id="UP001189624"/>
    </source>
</evidence>
<dbReference type="CDD" id="cd10747">
    <property type="entry name" value="DnaJ_C"/>
    <property type="match status" value="1"/>
</dbReference>
<dbReference type="SMART" id="SM00271">
    <property type="entry name" value="DnaJ"/>
    <property type="match status" value="1"/>
</dbReference>
<proteinExistence type="predicted"/>
<evidence type="ECO:0000313" key="4">
    <source>
        <dbReference type="EMBL" id="CAJ1956630.1"/>
    </source>
</evidence>
<dbReference type="InterPro" id="IPR051339">
    <property type="entry name" value="DnaJ_subfamily_B"/>
</dbReference>